<organism evidence="2 3">
    <name type="scientific">Zygosaccharomyces bailii (strain CLIB 213 / ATCC 58445 / CBS 680 / BCRC 21525 / NBRC 1098 / NCYC 1416 / NRRL Y-2227)</name>
    <dbReference type="NCBI Taxonomy" id="1333698"/>
    <lineage>
        <taxon>Eukaryota</taxon>
        <taxon>Fungi</taxon>
        <taxon>Dikarya</taxon>
        <taxon>Ascomycota</taxon>
        <taxon>Saccharomycotina</taxon>
        <taxon>Saccharomycetes</taxon>
        <taxon>Saccharomycetales</taxon>
        <taxon>Saccharomycetaceae</taxon>
        <taxon>Zygosaccharomyces</taxon>
    </lineage>
</organism>
<dbReference type="EMBL" id="HG316460">
    <property type="protein sequence ID" value="CDF90546.1"/>
    <property type="molecule type" value="Genomic_DNA"/>
</dbReference>
<feature type="compositionally biased region" description="Polar residues" evidence="1">
    <location>
        <begin position="782"/>
        <end position="793"/>
    </location>
</feature>
<accession>A0A8J2X2L0</accession>
<name>A0A8J2X2L0_ZYGB2</name>
<protein>
    <submittedName>
        <fullName evidence="2">ZYBA0S07-03532g1_1</fullName>
    </submittedName>
</protein>
<proteinExistence type="predicted"/>
<dbReference type="Proteomes" id="UP000019375">
    <property type="component" value="Unassembled WGS sequence"/>
</dbReference>
<reference evidence="3" key="1">
    <citation type="journal article" date="2013" name="Genome Announc.">
        <title>Genome sequence of the food spoilage yeast Zygosaccharomyces bailii CLIB 213(T).</title>
        <authorList>
            <person name="Galeote V."/>
            <person name="Bigey F."/>
            <person name="Devillers H."/>
            <person name="Neuveglise C."/>
            <person name="Dequin S."/>
        </authorList>
    </citation>
    <scope>NUCLEOTIDE SEQUENCE [LARGE SCALE GENOMIC DNA]</scope>
    <source>
        <strain evidence="3">CLIB 213 / ATCC 58445 / CBS 680 / CCRC 21525 / NBRC 1098 / NCYC 1416 / NRRL Y-2227</strain>
    </source>
</reference>
<dbReference type="AlphaFoldDB" id="A0A8J2X2L0"/>
<evidence type="ECO:0000313" key="2">
    <source>
        <dbReference type="EMBL" id="CDF90546.1"/>
    </source>
</evidence>
<dbReference type="InterPro" id="IPR021861">
    <property type="entry name" value="THO_THOC1"/>
</dbReference>
<evidence type="ECO:0000256" key="1">
    <source>
        <dbReference type="SAM" id="MobiDB-lite"/>
    </source>
</evidence>
<feature type="compositionally biased region" description="Polar residues" evidence="1">
    <location>
        <begin position="228"/>
        <end position="241"/>
    </location>
</feature>
<feature type="region of interest" description="Disordered" evidence="1">
    <location>
        <begin position="228"/>
        <end position="247"/>
    </location>
</feature>
<sequence>MGPLDNYVQQCVDFVLPVFLPLAENSNQIISTPLDSDVFTPELLMLQWKPLLDHHIESSCLDVIVDLSLKRIIFDVLTNEHKDDSNMHMKKCAVVLDFCFHSKKNRKKPESWSLAFFDLFSTTLDVLDWPSGTLEFWPYAESRMQWFKMGTSLVPPPFGTTNLISYKQPLYDKLRHWNDVLKTVQNNSSLNTPLDSIMNFKLMKFLSELLSVHEESNFNRSALVSRKQGSGNPWNGTISSSTKHDDSSENIFATDYNYVVDNLLTCPLEFAFRPPEQKVDLDKVLVNLLDNLFDSEEEFYKRIKNSQKKLSDIDEKINYKYPCNFGVTNTSEPNYAKNSARIKKERSEFWEELWNMKSSAANLIQPTLLDISIENPDILYTQMMDTDNDFYRKQFLLQLYFTIYMTRQIVTVLEVENFYKICYQKEKPSRSINFDNLDEFNRKKTSSLCNHILDNRIIKFYHNRDPPFSSLIQRLAKKDATFLNAKVDGFKVFQNFTIVSTPVHSPDFDYTFKRFGFIEMGNKLLSNVWKINTGLNLTKRHHESPKELYEELRVKFDKGQLDNADDGKPPADKIIKEWQYLRSLRSQYLFDFNKVDEKVGIKGLFDPSLMTAEDQKNKDVFRDILRETQQPHFCKLEEARNYIAQKQIRKRTYEDEIGRDTQKKTKMTNEHERDAVTNFHPQTLESQETNEVINVSLADEKNVVKAEKDAPSRSPAIENCTEGLQQAPLKSEGDPENSRVAETCTTSVTPLTENNEEQRMKDGLHQNLDSTTNATAVEEGMTSATGSYNSEDVSVSPKIANESLETKK</sequence>
<dbReference type="Pfam" id="PF11957">
    <property type="entry name" value="efThoc1"/>
    <property type="match status" value="1"/>
</dbReference>
<feature type="region of interest" description="Disordered" evidence="1">
    <location>
        <begin position="749"/>
        <end position="808"/>
    </location>
</feature>
<gene>
    <name evidence="2" type="ORF">BN860_03532g</name>
</gene>
<keyword evidence="3" id="KW-1185">Reference proteome</keyword>
<dbReference type="OrthoDB" id="4060917at2759"/>
<evidence type="ECO:0000313" key="3">
    <source>
        <dbReference type="Proteomes" id="UP000019375"/>
    </source>
</evidence>